<sequence>MAPTKPTLHPLKTPKSTTFPSEIQSGSLSSPSDTKREDAMSTPITPPVAYAEFLKALTPVFTSPVSPGTSFPKFPIERTYTSTSQPSSATTGSFPSGDAIKSASATFSPQSPTAPPLSAKGSSARRRLKISPVKGPSTAFSPTTDSPKSASTVKSPFSPSDWKLRYFETTRSTSGKPVSVRQVVTRTVTYKRTPLDPPPKGKRRKTNES</sequence>
<keyword evidence="3" id="KW-1185">Reference proteome</keyword>
<evidence type="ECO:0000256" key="1">
    <source>
        <dbReference type="SAM" id="MobiDB-lite"/>
    </source>
</evidence>
<feature type="compositionally biased region" description="Polar residues" evidence="1">
    <location>
        <begin position="79"/>
        <end position="94"/>
    </location>
</feature>
<dbReference type="PANTHER" id="PTHR42053:SF2">
    <property type="match status" value="1"/>
</dbReference>
<feature type="region of interest" description="Disordered" evidence="1">
    <location>
        <begin position="62"/>
        <end position="209"/>
    </location>
</feature>
<dbReference type="AlphaFoldDB" id="A0A0F4Z4X3"/>
<protein>
    <submittedName>
        <fullName evidence="2">Uncharacterized protein</fullName>
    </submittedName>
</protein>
<name>A0A0F4Z4X3_RASE3</name>
<feature type="compositionally biased region" description="Polar residues" evidence="1">
    <location>
        <begin position="19"/>
        <end position="32"/>
    </location>
</feature>
<dbReference type="RefSeq" id="XP_013331733.1">
    <property type="nucleotide sequence ID" value="XM_013476279.1"/>
</dbReference>
<feature type="compositionally biased region" description="Basic residues" evidence="1">
    <location>
        <begin position="200"/>
        <end position="209"/>
    </location>
</feature>
<dbReference type="EMBL" id="LASV01000035">
    <property type="protein sequence ID" value="KKA25121.1"/>
    <property type="molecule type" value="Genomic_DNA"/>
</dbReference>
<feature type="compositionally biased region" description="Low complexity" evidence="1">
    <location>
        <begin position="178"/>
        <end position="192"/>
    </location>
</feature>
<dbReference type="GeneID" id="25312880"/>
<comment type="caution">
    <text evidence="2">The sequence shown here is derived from an EMBL/GenBank/DDBJ whole genome shotgun (WGS) entry which is preliminary data.</text>
</comment>
<feature type="compositionally biased region" description="Polar residues" evidence="1">
    <location>
        <begin position="138"/>
        <end position="158"/>
    </location>
</feature>
<dbReference type="STRING" id="1408163.A0A0F4Z4X3"/>
<reference evidence="2 3" key="1">
    <citation type="submission" date="2015-04" db="EMBL/GenBank/DDBJ databases">
        <authorList>
            <person name="Heijne W.H."/>
            <person name="Fedorova N.D."/>
            <person name="Nierman W.C."/>
            <person name="Vollebregt A.W."/>
            <person name="Zhao Z."/>
            <person name="Wu L."/>
            <person name="Kumar M."/>
            <person name="Stam H."/>
            <person name="van den Berg M.A."/>
            <person name="Pel H.J."/>
        </authorList>
    </citation>
    <scope>NUCLEOTIDE SEQUENCE [LARGE SCALE GENOMIC DNA]</scope>
    <source>
        <strain evidence="2 3">CBS 393.64</strain>
    </source>
</reference>
<accession>A0A0F4Z4X3</accession>
<feature type="region of interest" description="Disordered" evidence="1">
    <location>
        <begin position="1"/>
        <end position="43"/>
    </location>
</feature>
<proteinExistence type="predicted"/>
<gene>
    <name evidence="2" type="ORF">T310_0826</name>
</gene>
<evidence type="ECO:0000313" key="3">
    <source>
        <dbReference type="Proteomes" id="UP000053958"/>
    </source>
</evidence>
<evidence type="ECO:0000313" key="2">
    <source>
        <dbReference type="EMBL" id="KKA25121.1"/>
    </source>
</evidence>
<dbReference type="PANTHER" id="PTHR42053">
    <property type="match status" value="1"/>
</dbReference>
<dbReference type="OrthoDB" id="5405654at2759"/>
<organism evidence="2 3">
    <name type="scientific">Rasamsonia emersonii (strain ATCC 16479 / CBS 393.64 / IMI 116815)</name>
    <dbReference type="NCBI Taxonomy" id="1408163"/>
    <lineage>
        <taxon>Eukaryota</taxon>
        <taxon>Fungi</taxon>
        <taxon>Dikarya</taxon>
        <taxon>Ascomycota</taxon>
        <taxon>Pezizomycotina</taxon>
        <taxon>Eurotiomycetes</taxon>
        <taxon>Eurotiomycetidae</taxon>
        <taxon>Eurotiales</taxon>
        <taxon>Trichocomaceae</taxon>
        <taxon>Rasamsonia</taxon>
    </lineage>
</organism>
<feature type="compositionally biased region" description="Low complexity" evidence="1">
    <location>
        <begin position="1"/>
        <end position="18"/>
    </location>
</feature>
<dbReference type="Proteomes" id="UP000053958">
    <property type="component" value="Unassembled WGS sequence"/>
</dbReference>